<dbReference type="CDD" id="cd02440">
    <property type="entry name" value="AdoMet_MTases"/>
    <property type="match status" value="1"/>
</dbReference>
<sequence length="294" mass="33903">MSESDLLFTGERFLPDCEREIWYEHFHRYTMAAGFAEGKKVLDAACGEGYGSHVLAQKAASVVGVDVSKTAIKHANKHYQQANLNFVTANVLNMDFEDNSFDLVVSFETLEHLVEHDELMGEFKRVLKPDGVLLISTPDKKEYSDKTGFDNEYHLKELYQDEFSDLLNQSFKHSHWYGQKLMFTSSIWQLNKAGNQNLESLQFDCMNTEKNTVNKPLFNPVYFIVAASDAIINVQTQKDFYCFTEQAEQIYGHYNAVIRAHIQAEKDCEQLTAQQQAWRQHPIIGRCIKWFGKE</sequence>
<proteinExistence type="predicted"/>
<dbReference type="InterPro" id="IPR029063">
    <property type="entry name" value="SAM-dependent_MTases_sf"/>
</dbReference>
<evidence type="ECO:0000259" key="1">
    <source>
        <dbReference type="Pfam" id="PF13847"/>
    </source>
</evidence>
<dbReference type="Gene3D" id="3.40.50.150">
    <property type="entry name" value="Vaccinia Virus protein VP39"/>
    <property type="match status" value="1"/>
</dbReference>
<dbReference type="Pfam" id="PF13847">
    <property type="entry name" value="Methyltransf_31"/>
    <property type="match status" value="1"/>
</dbReference>
<evidence type="ECO:0000313" key="2">
    <source>
        <dbReference type="EMBL" id="VAW39917.1"/>
    </source>
</evidence>
<gene>
    <name evidence="2" type="ORF">MNBD_GAMMA01-1651</name>
</gene>
<protein>
    <recommendedName>
        <fullName evidence="1">Methyltransferase domain-containing protein</fullName>
    </recommendedName>
</protein>
<dbReference type="AlphaFoldDB" id="A0A3B0VNJ3"/>
<accession>A0A3B0VNJ3</accession>
<dbReference type="InterPro" id="IPR025714">
    <property type="entry name" value="Methyltranfer_dom"/>
</dbReference>
<feature type="domain" description="Methyltransferase" evidence="1">
    <location>
        <begin position="37"/>
        <end position="162"/>
    </location>
</feature>
<dbReference type="SUPFAM" id="SSF53335">
    <property type="entry name" value="S-adenosyl-L-methionine-dependent methyltransferases"/>
    <property type="match status" value="1"/>
</dbReference>
<dbReference type="PANTHER" id="PTHR43861">
    <property type="entry name" value="TRANS-ACONITATE 2-METHYLTRANSFERASE-RELATED"/>
    <property type="match status" value="1"/>
</dbReference>
<reference evidence="2" key="1">
    <citation type="submission" date="2018-06" db="EMBL/GenBank/DDBJ databases">
        <authorList>
            <person name="Zhirakovskaya E."/>
        </authorList>
    </citation>
    <scope>NUCLEOTIDE SEQUENCE</scope>
</reference>
<dbReference type="EMBL" id="UOEW01000250">
    <property type="protein sequence ID" value="VAW39917.1"/>
    <property type="molecule type" value="Genomic_DNA"/>
</dbReference>
<organism evidence="2">
    <name type="scientific">hydrothermal vent metagenome</name>
    <dbReference type="NCBI Taxonomy" id="652676"/>
    <lineage>
        <taxon>unclassified sequences</taxon>
        <taxon>metagenomes</taxon>
        <taxon>ecological metagenomes</taxon>
    </lineage>
</organism>
<name>A0A3B0VNJ3_9ZZZZ</name>